<dbReference type="HOGENOM" id="CLU_2730524_0_0_2"/>
<name>A0A1U7EWZ5_NATPD</name>
<gene>
    <name evidence="2" type="ordered locus">NP_3088A</name>
</gene>
<keyword evidence="3" id="KW-1185">Reference proteome</keyword>
<keyword evidence="1" id="KW-0812">Transmembrane</keyword>
<dbReference type="AlphaFoldDB" id="A0A1U7EWZ5"/>
<dbReference type="GeneID" id="3701649"/>
<protein>
    <submittedName>
        <fullName evidence="2">Uncharacterized protein</fullName>
    </submittedName>
</protein>
<dbReference type="RefSeq" id="WP_011323257.1">
    <property type="nucleotide sequence ID" value="NC_007426.1"/>
</dbReference>
<keyword evidence="1" id="KW-1133">Transmembrane helix</keyword>
<dbReference type="EnsemblBacteria" id="CAI49635">
    <property type="protein sequence ID" value="CAI49635"/>
    <property type="gene ID" value="NP_3088A"/>
</dbReference>
<evidence type="ECO:0000313" key="2">
    <source>
        <dbReference type="EMBL" id="CAI49635.1"/>
    </source>
</evidence>
<reference evidence="2 3" key="1">
    <citation type="journal article" date="2005" name="Genome Res.">
        <title>Living with two extremes: conclusions from the genome sequence of Natronomonas pharaonis.</title>
        <authorList>
            <person name="Falb M."/>
            <person name="Pfeiffer F."/>
            <person name="Palm P."/>
            <person name="Rodewald K."/>
            <person name="Hickmann V."/>
            <person name="Tittor J."/>
            <person name="Oesterhelt D."/>
        </authorList>
    </citation>
    <scope>NUCLEOTIDE SEQUENCE [LARGE SCALE GENOMIC DNA]</scope>
    <source>
        <strain evidence="3">ATCC 35678 / DSM 2160 / CIP 103997 / JCM 8858 / NBRC 14720 / NCIMB 2260 / Gabara</strain>
    </source>
</reference>
<feature type="transmembrane region" description="Helical" evidence="1">
    <location>
        <begin position="39"/>
        <end position="59"/>
    </location>
</feature>
<dbReference type="Proteomes" id="UP000002698">
    <property type="component" value="Chromosome"/>
</dbReference>
<keyword evidence="1" id="KW-0472">Membrane</keyword>
<dbReference type="EMBL" id="CR936257">
    <property type="protein sequence ID" value="CAI49635.1"/>
    <property type="molecule type" value="Genomic_DNA"/>
</dbReference>
<organism evidence="2 3">
    <name type="scientific">Natronomonas pharaonis (strain ATCC 35678 / DSM 2160 / CIP 103997 / JCM 8858 / NBRC 14720 / NCIMB 2260 / Gabara)</name>
    <name type="common">Halobacterium pharaonis</name>
    <dbReference type="NCBI Taxonomy" id="348780"/>
    <lineage>
        <taxon>Archaea</taxon>
        <taxon>Methanobacteriati</taxon>
        <taxon>Methanobacteriota</taxon>
        <taxon>Stenosarchaea group</taxon>
        <taxon>Halobacteria</taxon>
        <taxon>Halobacteriales</taxon>
        <taxon>Natronomonadaceae</taxon>
        <taxon>Natronomonas</taxon>
    </lineage>
</organism>
<evidence type="ECO:0000256" key="1">
    <source>
        <dbReference type="SAM" id="Phobius"/>
    </source>
</evidence>
<sequence>MEWTKPLSAALAVLIALLAVGSAVQLGQTTFTTGPDVIESIATIVFVGVVVVAAIAVGARGGQWLDNPGYW</sequence>
<evidence type="ECO:0000313" key="3">
    <source>
        <dbReference type="Proteomes" id="UP000002698"/>
    </source>
</evidence>
<accession>A0A1U7EWZ5</accession>
<dbReference type="KEGG" id="nph:NP_3088A"/>
<proteinExistence type="predicted"/>